<accession>A0A256J8P3</accession>
<dbReference type="AlphaFoldDB" id="A0A256J8P3"/>
<gene>
    <name evidence="1" type="ORF">DJ80_02790</name>
</gene>
<evidence type="ECO:0000313" key="1">
    <source>
        <dbReference type="EMBL" id="OYR65160.1"/>
    </source>
</evidence>
<evidence type="ECO:0008006" key="3">
    <source>
        <dbReference type="Google" id="ProtNLM"/>
    </source>
</evidence>
<protein>
    <recommendedName>
        <fullName evidence="3">C2H2-type domain-containing protein</fullName>
    </recommendedName>
</protein>
<evidence type="ECO:0000313" key="2">
    <source>
        <dbReference type="Proteomes" id="UP000215731"/>
    </source>
</evidence>
<dbReference type="EMBL" id="NHOZ01000026">
    <property type="protein sequence ID" value="OYR65160.1"/>
    <property type="molecule type" value="Genomic_DNA"/>
</dbReference>
<dbReference type="Proteomes" id="UP000215731">
    <property type="component" value="Unassembled WGS sequence"/>
</dbReference>
<comment type="caution">
    <text evidence="1">The sequence shown here is derived from an EMBL/GenBank/DDBJ whole genome shotgun (WGS) entry which is preliminary data.</text>
</comment>
<dbReference type="RefSeq" id="WP_094552491.1">
    <property type="nucleotide sequence ID" value="NZ_NHOZ01000026.1"/>
</dbReference>
<proteinExistence type="predicted"/>
<sequence length="69" mass="7940">MGDDRIFTCTACEAEISADAESTPKMFKFHVKSEHKGELQQLEGTRDRSYRAFLSDQDMEKIRNDDVPI</sequence>
<organism evidence="1 2">
    <name type="scientific">Halorubrum ezzemoulense</name>
    <name type="common">Halorubrum chaoviator</name>
    <dbReference type="NCBI Taxonomy" id="337243"/>
    <lineage>
        <taxon>Archaea</taxon>
        <taxon>Methanobacteriati</taxon>
        <taxon>Methanobacteriota</taxon>
        <taxon>Stenosarchaea group</taxon>
        <taxon>Halobacteria</taxon>
        <taxon>Halobacteriales</taxon>
        <taxon>Haloferacaceae</taxon>
        <taxon>Halorubrum</taxon>
    </lineage>
</organism>
<name>A0A256J8P3_HALEZ</name>
<reference evidence="1 2" key="1">
    <citation type="journal article" date="2014" name="Front. Microbiol.">
        <title>Population and genomic analysis of the genus Halorubrum.</title>
        <authorList>
            <person name="Fullmer M.S."/>
            <person name="Soucy S.M."/>
            <person name="Swithers K.S."/>
            <person name="Makkay A.M."/>
            <person name="Wheeler R."/>
            <person name="Ventosa A."/>
            <person name="Gogarten J.P."/>
            <person name="Papke R.T."/>
        </authorList>
    </citation>
    <scope>NUCLEOTIDE SEQUENCE [LARGE SCALE GENOMIC DNA]</scope>
    <source>
        <strain evidence="1 2">Ga36</strain>
    </source>
</reference>